<keyword evidence="2" id="KW-1185">Reference proteome</keyword>
<dbReference type="Proteomes" id="UP000529637">
    <property type="component" value="Unassembled WGS sequence"/>
</dbReference>
<dbReference type="EMBL" id="JABWMJ010000013">
    <property type="protein sequence ID" value="NUZ08412.1"/>
    <property type="molecule type" value="Genomic_DNA"/>
</dbReference>
<accession>A0A7Y6NS97</accession>
<evidence type="ECO:0000313" key="1">
    <source>
        <dbReference type="EMBL" id="NUZ08412.1"/>
    </source>
</evidence>
<dbReference type="AlphaFoldDB" id="A0A7Y6NS97"/>
<protein>
    <submittedName>
        <fullName evidence="1">Uncharacterized protein</fullName>
    </submittedName>
</protein>
<sequence>MEVNVLDATGRHAGKTRCVRSSMSLAIKEVEHVGRQADLLVLSVADPHVGPRGRARSLIRFVSTP</sequence>
<proteinExistence type="predicted"/>
<organism evidence="1 2">
    <name type="scientific">Piscinibacter koreensis</name>
    <dbReference type="NCBI Taxonomy" id="2742824"/>
    <lineage>
        <taxon>Bacteria</taxon>
        <taxon>Pseudomonadati</taxon>
        <taxon>Pseudomonadota</taxon>
        <taxon>Betaproteobacteria</taxon>
        <taxon>Burkholderiales</taxon>
        <taxon>Sphaerotilaceae</taxon>
        <taxon>Piscinibacter</taxon>
    </lineage>
</organism>
<comment type="caution">
    <text evidence="1">The sequence shown here is derived from an EMBL/GenBank/DDBJ whole genome shotgun (WGS) entry which is preliminary data.</text>
</comment>
<gene>
    <name evidence="1" type="ORF">HQN59_21915</name>
</gene>
<dbReference type="RefSeq" id="WP_176071253.1">
    <property type="nucleotide sequence ID" value="NZ_JABWMJ010000013.1"/>
</dbReference>
<name>A0A7Y6NS97_9BURK</name>
<evidence type="ECO:0000313" key="2">
    <source>
        <dbReference type="Proteomes" id="UP000529637"/>
    </source>
</evidence>
<reference evidence="1 2" key="1">
    <citation type="submission" date="2020-06" db="EMBL/GenBank/DDBJ databases">
        <title>Schlegella sp. ID0723 isolated from air conditioner.</title>
        <authorList>
            <person name="Kim D.Y."/>
            <person name="Kim D.-U."/>
        </authorList>
    </citation>
    <scope>NUCLEOTIDE SEQUENCE [LARGE SCALE GENOMIC DNA]</scope>
    <source>
        <strain evidence="1 2">ID0723</strain>
    </source>
</reference>